<dbReference type="SUPFAM" id="SSF50729">
    <property type="entry name" value="PH domain-like"/>
    <property type="match status" value="1"/>
</dbReference>
<dbReference type="InterPro" id="IPR055093">
    <property type="entry name" value="EPS8_2nd"/>
</dbReference>
<sequence>MPLMSIMETRAVLDTCAYDSLLTVTVQDPSKRVPQAENIKADLDKALQRGGNDMNPRRVTPDISRRGTCPLRTMWPHSGTTNSQVRSKQEIFNHVLNDVEIFMDIVVQAANTSPANEGKNKKKASKKKKSKQKGKIPQRSGADQKMLGLRQVYDVTVFLQHHQRPICHTGMIIAHIFRKLNMDSICW</sequence>
<feature type="region of interest" description="Disordered" evidence="1">
    <location>
        <begin position="47"/>
        <end position="66"/>
    </location>
</feature>
<feature type="compositionally biased region" description="Basic and acidic residues" evidence="1">
    <location>
        <begin position="55"/>
        <end position="65"/>
    </location>
</feature>
<reference evidence="3 4" key="1">
    <citation type="submission" date="2021-06" db="EMBL/GenBank/DDBJ databases">
        <authorList>
            <person name="Palmer J.M."/>
        </authorList>
    </citation>
    <scope>NUCLEOTIDE SEQUENCE [LARGE SCALE GENOMIC DNA]</scope>
    <source>
        <strain evidence="3 4">XC_2019</strain>
        <tissue evidence="3">Muscle</tissue>
    </source>
</reference>
<evidence type="ECO:0000313" key="3">
    <source>
        <dbReference type="EMBL" id="MEQ2203932.1"/>
    </source>
</evidence>
<dbReference type="EMBL" id="JAHRIN010035199">
    <property type="protein sequence ID" value="MEQ2203932.1"/>
    <property type="molecule type" value="Genomic_DNA"/>
</dbReference>
<feature type="region of interest" description="Disordered" evidence="1">
    <location>
        <begin position="113"/>
        <end position="143"/>
    </location>
</feature>
<evidence type="ECO:0000256" key="1">
    <source>
        <dbReference type="SAM" id="MobiDB-lite"/>
    </source>
</evidence>
<organism evidence="3 4">
    <name type="scientific">Xenoophorus captivus</name>
    <dbReference type="NCBI Taxonomy" id="1517983"/>
    <lineage>
        <taxon>Eukaryota</taxon>
        <taxon>Metazoa</taxon>
        <taxon>Chordata</taxon>
        <taxon>Craniata</taxon>
        <taxon>Vertebrata</taxon>
        <taxon>Euteleostomi</taxon>
        <taxon>Actinopterygii</taxon>
        <taxon>Neopterygii</taxon>
        <taxon>Teleostei</taxon>
        <taxon>Neoteleostei</taxon>
        <taxon>Acanthomorphata</taxon>
        <taxon>Ovalentaria</taxon>
        <taxon>Atherinomorphae</taxon>
        <taxon>Cyprinodontiformes</taxon>
        <taxon>Goodeidae</taxon>
        <taxon>Xenoophorus</taxon>
    </lineage>
</organism>
<proteinExistence type="predicted"/>
<dbReference type="Pfam" id="PF22975">
    <property type="entry name" value="EPS8_2nd"/>
    <property type="match status" value="1"/>
</dbReference>
<keyword evidence="4" id="KW-1185">Reference proteome</keyword>
<evidence type="ECO:0000313" key="4">
    <source>
        <dbReference type="Proteomes" id="UP001434883"/>
    </source>
</evidence>
<name>A0ABV0R8X4_9TELE</name>
<evidence type="ECO:0000259" key="2">
    <source>
        <dbReference type="Pfam" id="PF22975"/>
    </source>
</evidence>
<dbReference type="Proteomes" id="UP001434883">
    <property type="component" value="Unassembled WGS sequence"/>
</dbReference>
<comment type="caution">
    <text evidence="3">The sequence shown here is derived from an EMBL/GenBank/DDBJ whole genome shotgun (WGS) entry which is preliminary data.</text>
</comment>
<protein>
    <recommendedName>
        <fullName evidence="2">EPS8 spectrin-like domain-containing protein</fullName>
    </recommendedName>
</protein>
<gene>
    <name evidence="3" type="ORF">XENOCAPTIV_005449</name>
</gene>
<accession>A0ABV0R8X4</accession>
<feature type="compositionally biased region" description="Basic residues" evidence="1">
    <location>
        <begin position="120"/>
        <end position="136"/>
    </location>
</feature>
<feature type="domain" description="EPS8 spectrin-like" evidence="2">
    <location>
        <begin position="89"/>
        <end position="140"/>
    </location>
</feature>